<reference evidence="1" key="1">
    <citation type="submission" date="2015-10" db="EMBL/GenBank/DDBJ databases">
        <authorList>
            <person name="Gilbert D.G."/>
        </authorList>
    </citation>
    <scope>NUCLEOTIDE SEQUENCE</scope>
    <source>
        <strain evidence="1">Phyl III-seqv23</strain>
    </source>
</reference>
<organism evidence="1">
    <name type="scientific">Ralstonia solanacearum</name>
    <name type="common">Pseudomonas solanacearum</name>
    <dbReference type="NCBI Taxonomy" id="305"/>
    <lineage>
        <taxon>Bacteria</taxon>
        <taxon>Pseudomonadati</taxon>
        <taxon>Pseudomonadota</taxon>
        <taxon>Betaproteobacteria</taxon>
        <taxon>Burkholderiales</taxon>
        <taxon>Burkholderiaceae</taxon>
        <taxon>Ralstonia</taxon>
        <taxon>Ralstonia solanacearum species complex</taxon>
    </lineage>
</organism>
<evidence type="ECO:0000313" key="1">
    <source>
        <dbReference type="EMBL" id="CUV58582.1"/>
    </source>
</evidence>
<sequence>MKKLLVLGKILGNPIKHVMQPFTIDLN</sequence>
<gene>
    <name evidence="1" type="ORF">RUN215_v1_2540006</name>
</gene>
<dbReference type="EMBL" id="LN899820">
    <property type="protein sequence ID" value="CUV58582.1"/>
    <property type="molecule type" value="Genomic_DNA"/>
</dbReference>
<proteinExistence type="predicted"/>
<protein>
    <submittedName>
        <fullName evidence="1">Uncharacterized protein</fullName>
    </submittedName>
</protein>
<accession>A0A0S4X5Z4</accession>
<dbReference type="AlphaFoldDB" id="A0A0S4X5Z4"/>
<name>A0A0S4X5Z4_RALSL</name>